<organism evidence="2 3">
    <name type="scientific">Digitaria exilis</name>
    <dbReference type="NCBI Taxonomy" id="1010633"/>
    <lineage>
        <taxon>Eukaryota</taxon>
        <taxon>Viridiplantae</taxon>
        <taxon>Streptophyta</taxon>
        <taxon>Embryophyta</taxon>
        <taxon>Tracheophyta</taxon>
        <taxon>Spermatophyta</taxon>
        <taxon>Magnoliopsida</taxon>
        <taxon>Liliopsida</taxon>
        <taxon>Poales</taxon>
        <taxon>Poaceae</taxon>
        <taxon>PACMAD clade</taxon>
        <taxon>Panicoideae</taxon>
        <taxon>Panicodae</taxon>
        <taxon>Paniceae</taxon>
        <taxon>Anthephorinae</taxon>
        <taxon>Digitaria</taxon>
    </lineage>
</organism>
<dbReference type="EMBL" id="JACEFO010001663">
    <property type="protein sequence ID" value="KAF8723973.1"/>
    <property type="molecule type" value="Genomic_DNA"/>
</dbReference>
<feature type="region of interest" description="Disordered" evidence="1">
    <location>
        <begin position="313"/>
        <end position="357"/>
    </location>
</feature>
<feature type="compositionally biased region" description="Acidic residues" evidence="1">
    <location>
        <begin position="333"/>
        <end position="355"/>
    </location>
</feature>
<dbReference type="OrthoDB" id="722566at2759"/>
<evidence type="ECO:0008006" key="4">
    <source>
        <dbReference type="Google" id="ProtNLM"/>
    </source>
</evidence>
<proteinExistence type="predicted"/>
<dbReference type="Proteomes" id="UP000636709">
    <property type="component" value="Unassembled WGS sequence"/>
</dbReference>
<evidence type="ECO:0000256" key="1">
    <source>
        <dbReference type="SAM" id="MobiDB-lite"/>
    </source>
</evidence>
<evidence type="ECO:0000313" key="3">
    <source>
        <dbReference type="Proteomes" id="UP000636709"/>
    </source>
</evidence>
<feature type="region of interest" description="Disordered" evidence="1">
    <location>
        <begin position="233"/>
        <end position="280"/>
    </location>
</feature>
<gene>
    <name evidence="2" type="ORF">HU200_020976</name>
</gene>
<evidence type="ECO:0000313" key="2">
    <source>
        <dbReference type="EMBL" id="KAF8723973.1"/>
    </source>
</evidence>
<accession>A0A835EZL9</accession>
<comment type="caution">
    <text evidence="2">The sequence shown here is derived from an EMBL/GenBank/DDBJ whole genome shotgun (WGS) entry which is preliminary data.</text>
</comment>
<keyword evidence="3" id="KW-1185">Reference proteome</keyword>
<feature type="region of interest" description="Disordered" evidence="1">
    <location>
        <begin position="1"/>
        <end position="36"/>
    </location>
</feature>
<protein>
    <recommendedName>
        <fullName evidence="4">Protein EXECUTER 2, chloroplastic</fullName>
    </recommendedName>
</protein>
<dbReference type="InterPro" id="IPR044680">
    <property type="entry name" value="EX1/2"/>
</dbReference>
<reference evidence="2" key="1">
    <citation type="submission" date="2020-07" db="EMBL/GenBank/DDBJ databases">
        <title>Genome sequence and genetic diversity analysis of an under-domesticated orphan crop, white fonio (Digitaria exilis).</title>
        <authorList>
            <person name="Bennetzen J.L."/>
            <person name="Chen S."/>
            <person name="Ma X."/>
            <person name="Wang X."/>
            <person name="Yssel A.E.J."/>
            <person name="Chaluvadi S.R."/>
            <person name="Johnson M."/>
            <person name="Gangashetty P."/>
            <person name="Hamidou F."/>
            <person name="Sanogo M.D."/>
            <person name="Zwaenepoel A."/>
            <person name="Wallace J."/>
            <person name="Van De Peer Y."/>
            <person name="Van Deynze A."/>
        </authorList>
    </citation>
    <scope>NUCLEOTIDE SEQUENCE</scope>
    <source>
        <tissue evidence="2">Leaves</tissue>
    </source>
</reference>
<dbReference type="PANTHER" id="PTHR33917:SF2">
    <property type="entry name" value="PROTEIN EXECUTER 2, CHLOROPLASTIC"/>
    <property type="match status" value="1"/>
</dbReference>
<dbReference type="AlphaFoldDB" id="A0A835EZL9"/>
<dbReference type="Pfam" id="PF12014">
    <property type="entry name" value="Cyclin_D1_bind"/>
    <property type="match status" value="1"/>
</dbReference>
<sequence length="628" mass="68659">MSPAATACATPAAARPPLNTVPARRSSPSAARPPSAAPARRAAGCCFCAAASSSASSPSTWDWTRWSRHFDEVEQAESYASLLQFQLEEAVENEDFVEAAKLKKAILETTGKDAVAHVMAELKSAIEEQRYQDASRLTKLAGTSLVGWWVGYAKDTDDSIGRIVRISPGVGRYVAKSYSPRQLVTASTGTPLFEIFLVRENDETYTMKVVHLRSTKGTSSASSISSTATEALAKVESESSSESSVISENITEEASTDTTIKGNEDVEEKEQDTGRSKDSSVEGLKSVLNFFKSRIPEFKVQVINVDVSEETELAANSSEELVQDDVKSTSENSLEEPTTEEIQQEEDVPEEDIDEESKSTEVKLFISGVVHNKEDAGAKSYVRVPAEINNLEKDSFELYIPGKGSDRDMAETKAAKQKVADMAAKLASELMPSDVAKALWGTTKSSSKINKEVQELLRLTLSKARVKLTENTTFNRIITDTNSTDPFSGLYVGAFSPYGPEIVQLRRKYGHWNSTDDVEFFEYVEAVKLTGDLSVPAGQITFRAKIGKGKRLENRGAYPEEFGVIASYKGQGRIAQPGFKNPRWVDGELLVLNGKSTIPHLGGAELGFLYSVPEQSFLVLFDRLNLPE</sequence>
<dbReference type="PANTHER" id="PTHR33917">
    <property type="entry name" value="PROTEIN EXECUTER 1, CHLOROPLASTIC"/>
    <property type="match status" value="1"/>
</dbReference>
<dbReference type="GO" id="GO:0042651">
    <property type="term" value="C:thylakoid membrane"/>
    <property type="evidence" value="ECO:0007669"/>
    <property type="project" value="TreeGrafter"/>
</dbReference>
<name>A0A835EZL9_9POAL</name>
<dbReference type="GO" id="GO:0010343">
    <property type="term" value="P:singlet oxygen-mediated programmed cell death"/>
    <property type="evidence" value="ECO:0007669"/>
    <property type="project" value="InterPro"/>
</dbReference>
<feature type="compositionally biased region" description="Basic and acidic residues" evidence="1">
    <location>
        <begin position="271"/>
        <end position="280"/>
    </location>
</feature>
<feature type="compositionally biased region" description="Low complexity" evidence="1">
    <location>
        <begin position="233"/>
        <end position="249"/>
    </location>
</feature>